<keyword evidence="3" id="KW-0223">Dioxygenase</keyword>
<dbReference type="InterPro" id="IPR042098">
    <property type="entry name" value="TauD-like_sf"/>
</dbReference>
<sequence length="280" mass="31129">MTTAVSQLDIAPITPAVGAVASGVDLCETLDGATVERIRRAVIEHGVVFFRDQDLTREQYAAFMRNFGELATDPFSTAALSPPSEATTVHDMPTYQQRRATAIWHMDSTLAPAPAAFLALRALRLPESGGGDTCWGSMIAAYETLSEPIRRLIDGLQAEHSAYKTLPLLGGKATGHLQEELRSIHPVVRVHPETGRKALFVNELWTESVVGLSAHESDSLLRMLWRHAESPEFTMRWQWRVNDLALWDNRSFQHYAVQDYHGERVLQKSYVAGERPIGPA</sequence>
<dbReference type="AlphaFoldDB" id="A0A0B1ZKY1"/>
<evidence type="ECO:0000256" key="5">
    <source>
        <dbReference type="ARBA" id="ARBA00023004"/>
    </source>
</evidence>
<keyword evidence="8" id="KW-1185">Reference proteome</keyword>
<dbReference type="SUPFAM" id="SSF51197">
    <property type="entry name" value="Clavaminate synthase-like"/>
    <property type="match status" value="1"/>
</dbReference>
<dbReference type="InterPro" id="IPR051323">
    <property type="entry name" value="AtsK-like"/>
</dbReference>
<dbReference type="EMBL" id="JTDI01000006">
    <property type="protein sequence ID" value="KHK89838.1"/>
    <property type="molecule type" value="Genomic_DNA"/>
</dbReference>
<keyword evidence="4" id="KW-0560">Oxidoreductase</keyword>
<evidence type="ECO:0000256" key="2">
    <source>
        <dbReference type="ARBA" id="ARBA00022723"/>
    </source>
</evidence>
<dbReference type="InterPro" id="IPR003819">
    <property type="entry name" value="TauD/TfdA-like"/>
</dbReference>
<dbReference type="GO" id="GO:0046872">
    <property type="term" value="F:metal ion binding"/>
    <property type="evidence" value="ECO:0007669"/>
    <property type="project" value="UniProtKB-KW"/>
</dbReference>
<dbReference type="PANTHER" id="PTHR30468">
    <property type="entry name" value="ALPHA-KETOGLUTARATE-DEPENDENT SULFONATE DIOXYGENASE"/>
    <property type="match status" value="1"/>
</dbReference>
<proteinExistence type="inferred from homology"/>
<protein>
    <recommendedName>
        <fullName evidence="6">TauD/TfdA-like domain-containing protein</fullName>
    </recommendedName>
</protein>
<keyword evidence="5" id="KW-0408">Iron</keyword>
<dbReference type="GO" id="GO:0016706">
    <property type="term" value="F:2-oxoglutarate-dependent dioxygenase activity"/>
    <property type="evidence" value="ECO:0007669"/>
    <property type="project" value="TreeGrafter"/>
</dbReference>
<dbReference type="Proteomes" id="UP000031057">
    <property type="component" value="Unassembled WGS sequence"/>
</dbReference>
<evidence type="ECO:0000256" key="4">
    <source>
        <dbReference type="ARBA" id="ARBA00023002"/>
    </source>
</evidence>
<dbReference type="GO" id="GO:0005737">
    <property type="term" value="C:cytoplasm"/>
    <property type="evidence" value="ECO:0007669"/>
    <property type="project" value="TreeGrafter"/>
</dbReference>
<evidence type="ECO:0000256" key="3">
    <source>
        <dbReference type="ARBA" id="ARBA00022964"/>
    </source>
</evidence>
<accession>A0A0B1ZKY1</accession>
<comment type="similarity">
    <text evidence="1">Belongs to the TfdA dioxygenase family.</text>
</comment>
<dbReference type="PANTHER" id="PTHR30468:SF1">
    <property type="entry name" value="ALPHA-KETOGLUTARATE-DEPENDENT SULFONATE DIOXYGENASE"/>
    <property type="match status" value="1"/>
</dbReference>
<name>A0A0B1ZKY1_9SPHN</name>
<evidence type="ECO:0000313" key="8">
    <source>
        <dbReference type="Proteomes" id="UP000031057"/>
    </source>
</evidence>
<reference evidence="7 8" key="1">
    <citation type="submission" date="2014-10" db="EMBL/GenBank/DDBJ databases">
        <title>Genome sequence of Novosphingobium malaysiense MUSC 273(T).</title>
        <authorList>
            <person name="Lee L.-H."/>
        </authorList>
    </citation>
    <scope>NUCLEOTIDE SEQUENCE [LARGE SCALE GENOMIC DNA]</scope>
    <source>
        <strain evidence="7 8">MUSC 273</strain>
    </source>
</reference>
<evidence type="ECO:0000313" key="7">
    <source>
        <dbReference type="EMBL" id="KHK89838.1"/>
    </source>
</evidence>
<evidence type="ECO:0000259" key="6">
    <source>
        <dbReference type="Pfam" id="PF02668"/>
    </source>
</evidence>
<dbReference type="STRING" id="1348853.LK12_18145"/>
<dbReference type="Pfam" id="PF02668">
    <property type="entry name" value="TauD"/>
    <property type="match status" value="1"/>
</dbReference>
<organism evidence="7 8">
    <name type="scientific">Novosphingobium malaysiense</name>
    <dbReference type="NCBI Taxonomy" id="1348853"/>
    <lineage>
        <taxon>Bacteria</taxon>
        <taxon>Pseudomonadati</taxon>
        <taxon>Pseudomonadota</taxon>
        <taxon>Alphaproteobacteria</taxon>
        <taxon>Sphingomonadales</taxon>
        <taxon>Sphingomonadaceae</taxon>
        <taxon>Novosphingobium</taxon>
    </lineage>
</organism>
<comment type="caution">
    <text evidence="7">The sequence shown here is derived from an EMBL/GenBank/DDBJ whole genome shotgun (WGS) entry which is preliminary data.</text>
</comment>
<evidence type="ECO:0000256" key="1">
    <source>
        <dbReference type="ARBA" id="ARBA00005896"/>
    </source>
</evidence>
<gene>
    <name evidence="7" type="ORF">LK12_18145</name>
</gene>
<keyword evidence="2" id="KW-0479">Metal-binding</keyword>
<dbReference type="Gene3D" id="3.60.130.10">
    <property type="entry name" value="Clavaminate synthase-like"/>
    <property type="match status" value="1"/>
</dbReference>
<feature type="domain" description="TauD/TfdA-like" evidence="6">
    <location>
        <begin position="10"/>
        <end position="269"/>
    </location>
</feature>